<accession>A0A0A6UDF4</accession>
<comment type="similarity">
    <text evidence="2">Belongs to the bacterial solute-binding protein 1 family.</text>
</comment>
<proteinExistence type="inferred from homology"/>
<evidence type="ECO:0000256" key="1">
    <source>
        <dbReference type="ARBA" id="ARBA00004196"/>
    </source>
</evidence>
<sequence>MGNTLPGASTNRRNFLGLVGLGAVSLASGGTLAGCSKEPGAKGAATTAEQAAGVVPTFKDSTLLPPDVKGIRPMADGYVNYPKSLVDAITEKASPSGKPITATTPWWGPAPPAANKLNEAVNADMGAVINFSIQDGNTYGDKLNTLLAARDVPELTCIPGWEINKLARFSEGVQVLFEDLTPHLAGDKVNAYPLLAGLDTKAWQDSVWGGKLMAVPFPTDAPYPSVLFYRKDVADERGIAAPTTLDELYDFGKKFTNPAKGEWAFGDIWLEVQQICGAGGSENGWIKQADGKVVHRYEIPEFKRALEFMTKLYAEKLIHPDLAGSEGGDVMTLFKGGKIFMYATGGGSWKETWRPAVQTNPKFNMQAVKVFGADKGQAPVRWQSRSAIIWTFIKKGLGQERTQELLRVLNYTAAPIGSKEWELQNYGVEGTHFKRDASGAPVTNDLFVKEFANQYVFLGGRPPVVVGGPDIPTYAKDFVTWGNDATQYLEKNPWDGIKVETPSQQAAIEQPTQDKVTDILRGRTPISEFDKIVSDWKAGGGDAARDFYAKVLADNGR</sequence>
<dbReference type="InterPro" id="IPR006059">
    <property type="entry name" value="SBP"/>
</dbReference>
<dbReference type="eggNOG" id="COG1653">
    <property type="taxonomic scope" value="Bacteria"/>
</dbReference>
<evidence type="ECO:0000256" key="3">
    <source>
        <dbReference type="ARBA" id="ARBA00022448"/>
    </source>
</evidence>
<comment type="caution">
    <text evidence="5">The sequence shown here is derived from an EMBL/GenBank/DDBJ whole genome shotgun (WGS) entry which is preliminary data.</text>
</comment>
<dbReference type="GO" id="GO:0030313">
    <property type="term" value="C:cell envelope"/>
    <property type="evidence" value="ECO:0007669"/>
    <property type="project" value="UniProtKB-SubCell"/>
</dbReference>
<dbReference type="AlphaFoldDB" id="A0A0A6UDF4"/>
<dbReference type="SUPFAM" id="SSF53850">
    <property type="entry name" value="Periplasmic binding protein-like II"/>
    <property type="match status" value="1"/>
</dbReference>
<name>A0A0A6UDF4_ACTUT</name>
<reference evidence="5 6" key="1">
    <citation type="submission" date="2014-10" db="EMBL/GenBank/DDBJ databases">
        <title>Draft genome sequence of Actinoplanes utahensis NRRL 12052.</title>
        <authorList>
            <person name="Velasco-Bucheli B."/>
            <person name="del Cerro C."/>
            <person name="Hormigo D."/>
            <person name="Garcia J.L."/>
            <person name="Acebal C."/>
            <person name="Arroyo M."/>
            <person name="de la Mata I."/>
        </authorList>
    </citation>
    <scope>NUCLEOTIDE SEQUENCE [LARGE SCALE GENOMIC DNA]</scope>
    <source>
        <strain evidence="5 6">NRRL 12052</strain>
    </source>
</reference>
<keyword evidence="6" id="KW-1185">Reference proteome</keyword>
<dbReference type="STRING" id="1869.MB27_30925"/>
<dbReference type="OrthoDB" id="2513152at2"/>
<dbReference type="PANTHER" id="PTHR43649:SF31">
    <property type="entry name" value="SN-GLYCEROL-3-PHOSPHATE-BINDING PERIPLASMIC PROTEIN UGPB"/>
    <property type="match status" value="1"/>
</dbReference>
<organism evidence="5 6">
    <name type="scientific">Actinoplanes utahensis</name>
    <dbReference type="NCBI Taxonomy" id="1869"/>
    <lineage>
        <taxon>Bacteria</taxon>
        <taxon>Bacillati</taxon>
        <taxon>Actinomycetota</taxon>
        <taxon>Actinomycetes</taxon>
        <taxon>Micromonosporales</taxon>
        <taxon>Micromonosporaceae</taxon>
        <taxon>Actinoplanes</taxon>
    </lineage>
</organism>
<evidence type="ECO:0000256" key="2">
    <source>
        <dbReference type="ARBA" id="ARBA00008520"/>
    </source>
</evidence>
<gene>
    <name evidence="5" type="ORF">MB27_30925</name>
</gene>
<evidence type="ECO:0000256" key="4">
    <source>
        <dbReference type="ARBA" id="ARBA00022729"/>
    </source>
</evidence>
<dbReference type="Pfam" id="PF13416">
    <property type="entry name" value="SBP_bac_8"/>
    <property type="match status" value="1"/>
</dbReference>
<evidence type="ECO:0008006" key="7">
    <source>
        <dbReference type="Google" id="ProtNLM"/>
    </source>
</evidence>
<evidence type="ECO:0000313" key="5">
    <source>
        <dbReference type="EMBL" id="KHD74085.1"/>
    </source>
</evidence>
<comment type="subcellular location">
    <subcellularLocation>
        <location evidence="1">Cell envelope</location>
    </subcellularLocation>
</comment>
<keyword evidence="3" id="KW-0813">Transport</keyword>
<dbReference type="Gene3D" id="3.40.190.10">
    <property type="entry name" value="Periplasmic binding protein-like II"/>
    <property type="match status" value="1"/>
</dbReference>
<dbReference type="InterPro" id="IPR050490">
    <property type="entry name" value="Bact_solute-bd_prot1"/>
</dbReference>
<dbReference type="PANTHER" id="PTHR43649">
    <property type="entry name" value="ARABINOSE-BINDING PROTEIN-RELATED"/>
    <property type="match status" value="1"/>
</dbReference>
<dbReference type="EMBL" id="JRTT01000057">
    <property type="protein sequence ID" value="KHD74085.1"/>
    <property type="molecule type" value="Genomic_DNA"/>
</dbReference>
<evidence type="ECO:0000313" key="6">
    <source>
        <dbReference type="Proteomes" id="UP000054537"/>
    </source>
</evidence>
<keyword evidence="4" id="KW-0732">Signal</keyword>
<dbReference type="PROSITE" id="PS51318">
    <property type="entry name" value="TAT"/>
    <property type="match status" value="1"/>
</dbReference>
<dbReference type="InterPro" id="IPR006311">
    <property type="entry name" value="TAT_signal"/>
</dbReference>
<dbReference type="Proteomes" id="UP000054537">
    <property type="component" value="Unassembled WGS sequence"/>
</dbReference>
<protein>
    <recommendedName>
        <fullName evidence="7">Sugar ABC transporter substrate-binding protein</fullName>
    </recommendedName>
</protein>
<dbReference type="RefSeq" id="WP_043530418.1">
    <property type="nucleotide sequence ID" value="NZ_BAABKU010000001.1"/>
</dbReference>